<reference evidence="1 2" key="1">
    <citation type="submission" date="2020-09" db="EMBL/GenBank/DDBJ databases">
        <title>Novel species of Mucilaginibacter isolated from a glacier on the Tibetan Plateau.</title>
        <authorList>
            <person name="Liu Q."/>
            <person name="Xin Y.-H."/>
        </authorList>
    </citation>
    <scope>NUCLEOTIDE SEQUENCE [LARGE SCALE GENOMIC DNA]</scope>
    <source>
        <strain evidence="1 2">ZT4R22</strain>
    </source>
</reference>
<sequence>MPKRKTDRKDAKWLCRLLLQGSVRPSFMPDNTQRIIRDYCRNRLFYNNITSHLKKPEDHHKLRIKPKKHLLLREVRLLLTDLHITS</sequence>
<organism evidence="1 2">
    <name type="scientific">Mucilaginibacter pankratovii</name>
    <dbReference type="NCBI Taxonomy" id="2772110"/>
    <lineage>
        <taxon>Bacteria</taxon>
        <taxon>Pseudomonadati</taxon>
        <taxon>Bacteroidota</taxon>
        <taxon>Sphingobacteriia</taxon>
        <taxon>Sphingobacteriales</taxon>
        <taxon>Sphingobacteriaceae</taxon>
        <taxon>Mucilaginibacter</taxon>
    </lineage>
</organism>
<evidence type="ECO:0008006" key="3">
    <source>
        <dbReference type="Google" id="ProtNLM"/>
    </source>
</evidence>
<proteinExistence type="predicted"/>
<dbReference type="Proteomes" id="UP000606600">
    <property type="component" value="Unassembled WGS sequence"/>
</dbReference>
<protein>
    <recommendedName>
        <fullName evidence="3">Transposase</fullName>
    </recommendedName>
</protein>
<dbReference type="RefSeq" id="WP_191187431.1">
    <property type="nucleotide sequence ID" value="NZ_JACWMY010000001.1"/>
</dbReference>
<comment type="caution">
    <text evidence="1">The sequence shown here is derived from an EMBL/GenBank/DDBJ whole genome shotgun (WGS) entry which is preliminary data.</text>
</comment>
<evidence type="ECO:0000313" key="2">
    <source>
        <dbReference type="Proteomes" id="UP000606600"/>
    </source>
</evidence>
<keyword evidence="2" id="KW-1185">Reference proteome</keyword>
<name>A0ABR7WK00_9SPHI</name>
<dbReference type="EMBL" id="JACWMY010000001">
    <property type="protein sequence ID" value="MBD1362648.1"/>
    <property type="molecule type" value="Genomic_DNA"/>
</dbReference>
<accession>A0ABR7WK00</accession>
<evidence type="ECO:0000313" key="1">
    <source>
        <dbReference type="EMBL" id="MBD1362648.1"/>
    </source>
</evidence>
<gene>
    <name evidence="1" type="ORF">IDJ77_02395</name>
</gene>